<dbReference type="EMBL" id="BPLR01010979">
    <property type="protein sequence ID" value="GIY43452.1"/>
    <property type="molecule type" value="Genomic_DNA"/>
</dbReference>
<proteinExistence type="predicted"/>
<organism evidence="1 2">
    <name type="scientific">Caerostris extrusa</name>
    <name type="common">Bark spider</name>
    <name type="synonym">Caerostris bankana</name>
    <dbReference type="NCBI Taxonomy" id="172846"/>
    <lineage>
        <taxon>Eukaryota</taxon>
        <taxon>Metazoa</taxon>
        <taxon>Ecdysozoa</taxon>
        <taxon>Arthropoda</taxon>
        <taxon>Chelicerata</taxon>
        <taxon>Arachnida</taxon>
        <taxon>Araneae</taxon>
        <taxon>Araneomorphae</taxon>
        <taxon>Entelegynae</taxon>
        <taxon>Araneoidea</taxon>
        <taxon>Araneidae</taxon>
        <taxon>Caerostris</taxon>
    </lineage>
</organism>
<keyword evidence="2" id="KW-1185">Reference proteome</keyword>
<sequence length="118" mass="13982">MFFQNFSGSELDESSAMSNVVYIRFIIRQIWYVAVDSIEILIVPRLYGILDPNWMYSRICNISNLVRCSELLTEMSRFDTNFDSVFEAFFCTVRITKFYDNLKSSDIVVYLYLWCTTK</sequence>
<accession>A0AAV4TF06</accession>
<dbReference type="Proteomes" id="UP001054945">
    <property type="component" value="Unassembled WGS sequence"/>
</dbReference>
<gene>
    <name evidence="1" type="ORF">CEXT_792061</name>
</gene>
<protein>
    <submittedName>
        <fullName evidence="1">Uncharacterized protein</fullName>
    </submittedName>
</protein>
<evidence type="ECO:0000313" key="1">
    <source>
        <dbReference type="EMBL" id="GIY43452.1"/>
    </source>
</evidence>
<name>A0AAV4TF06_CAEEX</name>
<dbReference type="AlphaFoldDB" id="A0AAV4TF06"/>
<comment type="caution">
    <text evidence="1">The sequence shown here is derived from an EMBL/GenBank/DDBJ whole genome shotgun (WGS) entry which is preliminary data.</text>
</comment>
<evidence type="ECO:0000313" key="2">
    <source>
        <dbReference type="Proteomes" id="UP001054945"/>
    </source>
</evidence>
<reference evidence="1 2" key="1">
    <citation type="submission" date="2021-06" db="EMBL/GenBank/DDBJ databases">
        <title>Caerostris extrusa draft genome.</title>
        <authorList>
            <person name="Kono N."/>
            <person name="Arakawa K."/>
        </authorList>
    </citation>
    <scope>NUCLEOTIDE SEQUENCE [LARGE SCALE GENOMIC DNA]</scope>
</reference>